<dbReference type="EMBL" id="CP021061">
    <property type="protein sequence ID" value="ARP57963.1"/>
    <property type="molecule type" value="Genomic_DNA"/>
</dbReference>
<dbReference type="AlphaFoldDB" id="A0A1W6WP11"/>
<dbReference type="RefSeq" id="WP_000174092.1">
    <property type="nucleotide sequence ID" value="NZ_CP021061.1"/>
</dbReference>
<name>A0A1W6WP11_BACTU</name>
<proteinExistence type="predicted"/>
<keyword evidence="2" id="KW-1185">Reference proteome</keyword>
<evidence type="ECO:0000313" key="2">
    <source>
        <dbReference type="Proteomes" id="UP000194143"/>
    </source>
</evidence>
<dbReference type="GeneID" id="67470706"/>
<evidence type="ECO:0000313" key="1">
    <source>
        <dbReference type="EMBL" id="ARP57963.1"/>
    </source>
</evidence>
<dbReference type="SMR" id="A0A1W6WP11"/>
<organism evidence="1 2">
    <name type="scientific">Bacillus thuringiensis</name>
    <dbReference type="NCBI Taxonomy" id="1428"/>
    <lineage>
        <taxon>Bacteria</taxon>
        <taxon>Bacillati</taxon>
        <taxon>Bacillota</taxon>
        <taxon>Bacilli</taxon>
        <taxon>Bacillales</taxon>
        <taxon>Bacillaceae</taxon>
        <taxon>Bacillus</taxon>
        <taxon>Bacillus cereus group</taxon>
    </lineage>
</organism>
<protein>
    <recommendedName>
        <fullName evidence="3">Gp8 protein</fullName>
    </recommendedName>
</protein>
<evidence type="ECO:0008006" key="3">
    <source>
        <dbReference type="Google" id="ProtNLM"/>
    </source>
</evidence>
<accession>A0A1W6WP11</accession>
<reference evidence="1 2" key="1">
    <citation type="submission" date="2017-04" db="EMBL/GenBank/DDBJ databases">
        <title>Complete Genome Sequence of Bacillus thuringiensis type Strain ATCC 10792.</title>
        <authorList>
            <person name="Oh D.-H."/>
            <person name="Park B.-J."/>
            <person name="Shuai W."/>
            <person name="Chelliah R."/>
        </authorList>
    </citation>
    <scope>NUCLEOTIDE SEQUENCE [LARGE SCALE GENOMIC DNA]</scope>
    <source>
        <strain evidence="1 2">ATCC 10792</strain>
    </source>
</reference>
<gene>
    <name evidence="1" type="ORF">CAB88_13190</name>
</gene>
<sequence length="126" mass="14563">MTLNDLIEKFNSKLVQHLESFFHTVEVYQDSVQEDEANLSTINHVVFETGGFVRAGASAFTQDVTVYYFSENREDLDVLQVEFMSSLSKTGHICNKSLKEKMRKKDTEFFVDVLTFELTRNVKYAC</sequence>
<dbReference type="Proteomes" id="UP000194143">
    <property type="component" value="Chromosome"/>
</dbReference>